<evidence type="ECO:0000313" key="2">
    <source>
        <dbReference type="EMBL" id="KAL3090585.1"/>
    </source>
</evidence>
<feature type="chain" id="PRO_5044797251" description="Effector protein" evidence="1">
    <location>
        <begin position="17"/>
        <end position="85"/>
    </location>
</feature>
<dbReference type="Proteomes" id="UP001620626">
    <property type="component" value="Unassembled WGS sequence"/>
</dbReference>
<dbReference type="AlphaFoldDB" id="A0ABD2JJ11"/>
<evidence type="ECO:0000256" key="1">
    <source>
        <dbReference type="SAM" id="SignalP"/>
    </source>
</evidence>
<gene>
    <name evidence="2" type="ORF">niasHT_025369</name>
</gene>
<evidence type="ECO:0000313" key="3">
    <source>
        <dbReference type="Proteomes" id="UP001620626"/>
    </source>
</evidence>
<sequence length="85" mass="9419">MHLLLVLFASFAVCSGMRRKAASFDNAASSNSATALITPTLPEQLETVKIRVSYADDENVPGHVFVVIGDYEFDLLEAFSRRRKL</sequence>
<proteinExistence type="predicted"/>
<reference evidence="2 3" key="1">
    <citation type="submission" date="2024-10" db="EMBL/GenBank/DDBJ databases">
        <authorList>
            <person name="Kim D."/>
        </authorList>
    </citation>
    <scope>NUCLEOTIDE SEQUENCE [LARGE SCALE GENOMIC DNA]</scope>
    <source>
        <strain evidence="2">BH-2024</strain>
    </source>
</reference>
<keyword evidence="1" id="KW-0732">Signal</keyword>
<keyword evidence="3" id="KW-1185">Reference proteome</keyword>
<dbReference type="EMBL" id="JBICBT010000959">
    <property type="protein sequence ID" value="KAL3090585.1"/>
    <property type="molecule type" value="Genomic_DNA"/>
</dbReference>
<feature type="signal peptide" evidence="1">
    <location>
        <begin position="1"/>
        <end position="16"/>
    </location>
</feature>
<comment type="caution">
    <text evidence="2">The sequence shown here is derived from an EMBL/GenBank/DDBJ whole genome shotgun (WGS) entry which is preliminary data.</text>
</comment>
<name>A0ABD2JJ11_9BILA</name>
<evidence type="ECO:0008006" key="4">
    <source>
        <dbReference type="Google" id="ProtNLM"/>
    </source>
</evidence>
<accession>A0ABD2JJ11</accession>
<protein>
    <recommendedName>
        <fullName evidence="4">Effector protein</fullName>
    </recommendedName>
</protein>
<organism evidence="2 3">
    <name type="scientific">Heterodera trifolii</name>
    <dbReference type="NCBI Taxonomy" id="157864"/>
    <lineage>
        <taxon>Eukaryota</taxon>
        <taxon>Metazoa</taxon>
        <taxon>Ecdysozoa</taxon>
        <taxon>Nematoda</taxon>
        <taxon>Chromadorea</taxon>
        <taxon>Rhabditida</taxon>
        <taxon>Tylenchina</taxon>
        <taxon>Tylenchomorpha</taxon>
        <taxon>Tylenchoidea</taxon>
        <taxon>Heteroderidae</taxon>
        <taxon>Heteroderinae</taxon>
        <taxon>Heterodera</taxon>
    </lineage>
</organism>